<proteinExistence type="predicted"/>
<reference evidence="1 2" key="2">
    <citation type="submission" date="2017-10" db="EMBL/GenBank/DDBJ databases">
        <title>Genome analyses suggest a sexual origin of heterokaryosis in a supposedly ancient asexual fungus.</title>
        <authorList>
            <person name="Corradi N."/>
            <person name="Sedzielewska K."/>
            <person name="Noel J."/>
            <person name="Charron P."/>
            <person name="Farinelli L."/>
            <person name="Marton T."/>
            <person name="Kruger M."/>
            <person name="Pelin A."/>
            <person name="Brachmann A."/>
            <person name="Corradi N."/>
        </authorList>
    </citation>
    <scope>NUCLEOTIDE SEQUENCE [LARGE SCALE GENOMIC DNA]</scope>
    <source>
        <strain evidence="1 2">A1</strain>
    </source>
</reference>
<dbReference type="VEuPathDB" id="FungiDB:FUN_017488"/>
<evidence type="ECO:0000313" key="2">
    <source>
        <dbReference type="Proteomes" id="UP000232688"/>
    </source>
</evidence>
<name>A0A2I1EW41_9GLOM</name>
<dbReference type="AlphaFoldDB" id="A0A2I1EW41"/>
<comment type="caution">
    <text evidence="1">The sequence shown here is derived from an EMBL/GenBank/DDBJ whole genome shotgun (WGS) entry which is preliminary data.</text>
</comment>
<protein>
    <submittedName>
        <fullName evidence="1">Uncharacterized protein</fullName>
    </submittedName>
</protein>
<accession>A0A2I1EW41</accession>
<evidence type="ECO:0000313" key="1">
    <source>
        <dbReference type="EMBL" id="PKC72315.1"/>
    </source>
</evidence>
<dbReference type="OrthoDB" id="2434437at2759"/>
<gene>
    <name evidence="1" type="ORF">RhiirA1_452458</name>
</gene>
<sequence length="350" mass="40642">MIKHHTVKRKTNNISNFLNFFIWNIVFFSFIPFASTKDAPIVNEKYDSNRDLYDSILNVIFPIFFVILLNVSGKPGSIKNVALPLLDDVLHNVISWVIPLIISFVYDRKMMAIMIYSTLNMCLHVICALAAILFWKRVVDIERYKIFSTITLFLIFFSTIVTPVFWIFTIHNRKNTIGIPLTITFIILFGICLATFILVVIISVLSHYFQRVNEKMNVDKIVFALCIICFYVPNILQTLLILAKWPVNYYFVKACVFILLIALTRNVSYFIDKIPKNFLATSTSVTQCSIRAFTKNDIHEIFKESQISAEEMRQIQETMQSKIDEMQSKMNEMKSSMDKIKNDQPKDESV</sequence>
<reference evidence="1 2" key="1">
    <citation type="submission" date="2017-10" db="EMBL/GenBank/DDBJ databases">
        <title>Extensive intraspecific genome diversity in a model arbuscular mycorrhizal fungus.</title>
        <authorList>
            <person name="Chen E.C.H."/>
            <person name="Morin E."/>
            <person name="Baudet D."/>
            <person name="Noel J."/>
            <person name="Ndikumana S."/>
            <person name="Charron P."/>
            <person name="St-Onge C."/>
            <person name="Giorgi J."/>
            <person name="Grigoriev I.V."/>
            <person name="Roux C."/>
            <person name="Martin F.M."/>
            <person name="Corradi N."/>
        </authorList>
    </citation>
    <scope>NUCLEOTIDE SEQUENCE [LARGE SCALE GENOMIC DNA]</scope>
    <source>
        <strain evidence="1 2">A1</strain>
    </source>
</reference>
<dbReference type="VEuPathDB" id="FungiDB:RhiirA1_452458"/>
<dbReference type="Proteomes" id="UP000232688">
    <property type="component" value="Unassembled WGS sequence"/>
</dbReference>
<organism evidence="1 2">
    <name type="scientific">Rhizophagus irregularis</name>
    <dbReference type="NCBI Taxonomy" id="588596"/>
    <lineage>
        <taxon>Eukaryota</taxon>
        <taxon>Fungi</taxon>
        <taxon>Fungi incertae sedis</taxon>
        <taxon>Mucoromycota</taxon>
        <taxon>Glomeromycotina</taxon>
        <taxon>Glomeromycetes</taxon>
        <taxon>Glomerales</taxon>
        <taxon>Glomeraceae</taxon>
        <taxon>Rhizophagus</taxon>
    </lineage>
</organism>
<dbReference type="VEuPathDB" id="FungiDB:RhiirFUN_022811"/>
<dbReference type="EMBL" id="LLXH01000130">
    <property type="protein sequence ID" value="PKC72315.1"/>
    <property type="molecule type" value="Genomic_DNA"/>
</dbReference>
<dbReference type="SMR" id="A0A2I1EW41"/>